<comment type="function">
    <text evidence="17">In epithelial cells, the heterodimer gE/gI is required for the cell-to-cell spread of the virus, by sorting nascent virions to cell junctions. Once the virus reaches the cell junctions, virus particles can spread to adjacent cells extremely rapidly through interactions with cellular receptors that accumulate at these junctions. Implicated in basolateral spread in polarized cells. In neuronal cells, gE/gI is essential for the anterograde spread of the infection throughout the host nervous system. Together with US9, the heterodimer gE/gI is involved in the sorting and transport of viral structural components toward axon tips.</text>
</comment>
<gene>
    <name evidence="22" type="primary">US8</name>
</gene>
<evidence type="ECO:0000256" key="19">
    <source>
        <dbReference type="SAM" id="Phobius"/>
    </source>
</evidence>
<evidence type="ECO:0000256" key="16">
    <source>
        <dbReference type="ARBA" id="ARBA00023180"/>
    </source>
</evidence>
<dbReference type="EMBL" id="LC492974">
    <property type="protein sequence ID" value="BBM13240.1"/>
    <property type="molecule type" value="Genomic_DNA"/>
</dbReference>
<comment type="subcellular location">
    <subcellularLocation>
        <location evidence="1">Host Golgi apparatus</location>
    </subcellularLocation>
    <subcellularLocation>
        <location evidence="2">Host cell junction</location>
    </subcellularLocation>
    <subcellularLocation>
        <location evidence="3">Host cell membrane</location>
        <topology evidence="3">Single-pass type I membrane protein</topology>
    </subcellularLocation>
    <subcellularLocation>
        <location evidence="4">Virion membrane</location>
        <topology evidence="4">Single-pass type I membrane protein</topology>
    </subcellularLocation>
</comment>
<dbReference type="RefSeq" id="YP_010801549.1">
    <property type="nucleotide sequence ID" value="NC_076965.1"/>
</dbReference>
<keyword evidence="16" id="KW-0325">Glycoprotein</keyword>
<keyword evidence="23" id="KW-1185">Reference proteome</keyword>
<accession>A0A510J6T6</accession>
<dbReference type="InterPro" id="IPR013783">
    <property type="entry name" value="Ig-like_fold"/>
</dbReference>
<name>A0A510J6T6_9ALPH</name>
<feature type="compositionally biased region" description="Polar residues" evidence="18">
    <location>
        <begin position="512"/>
        <end position="533"/>
    </location>
</feature>
<evidence type="ECO:0000313" key="22">
    <source>
        <dbReference type="EMBL" id="BBM13240.1"/>
    </source>
</evidence>
<dbReference type="Gene3D" id="2.60.40.10">
    <property type="entry name" value="Immunoglobulins"/>
    <property type="match status" value="1"/>
</dbReference>
<evidence type="ECO:0000259" key="20">
    <source>
        <dbReference type="Pfam" id="PF02480"/>
    </source>
</evidence>
<keyword evidence="12 22" id="KW-0261">Viral envelope protein</keyword>
<evidence type="ECO:0000256" key="10">
    <source>
        <dbReference type="ARBA" id="ARBA00022844"/>
    </source>
</evidence>
<evidence type="ECO:0000256" key="9">
    <source>
        <dbReference type="ARBA" id="ARBA00022812"/>
    </source>
</evidence>
<evidence type="ECO:0000256" key="15">
    <source>
        <dbReference type="ARBA" id="ARBA00023136"/>
    </source>
</evidence>
<feature type="domain" description="Envelope glycoprotein E Fc-binding" evidence="20">
    <location>
        <begin position="227"/>
        <end position="397"/>
    </location>
</feature>
<organism evidence="22 23">
    <name type="scientific">pteropodid alphaherpesvirus 2</name>
    <dbReference type="NCBI Taxonomy" id="3118716"/>
    <lineage>
        <taxon>Viruses</taxon>
        <taxon>Duplodnaviria</taxon>
        <taxon>Heunggongvirae</taxon>
        <taxon>Peploviricota</taxon>
        <taxon>Herviviricetes</taxon>
        <taxon>Herpesvirales</taxon>
        <taxon>Orthoherpesviridae</taxon>
        <taxon>Alphaherpesvirinae</taxon>
        <taxon>Simplexvirus</taxon>
        <taxon>Simplexvirus pteropodidalpha2</taxon>
    </lineage>
</organism>
<evidence type="ECO:0000256" key="6">
    <source>
        <dbReference type="ARBA" id="ARBA00013988"/>
    </source>
</evidence>
<keyword evidence="13 19" id="KW-1133">Transmembrane helix</keyword>
<dbReference type="SUPFAM" id="SSF48726">
    <property type="entry name" value="Immunoglobulin"/>
    <property type="match status" value="1"/>
</dbReference>
<dbReference type="GO" id="GO:0019031">
    <property type="term" value="C:viral envelope"/>
    <property type="evidence" value="ECO:0007669"/>
    <property type="project" value="UniProtKB-KW"/>
</dbReference>
<evidence type="ECO:0000256" key="11">
    <source>
        <dbReference type="ARBA" id="ARBA00022870"/>
    </source>
</evidence>
<evidence type="ECO:0000256" key="5">
    <source>
        <dbReference type="ARBA" id="ARBA00008101"/>
    </source>
</evidence>
<evidence type="ECO:0000256" key="7">
    <source>
        <dbReference type="ARBA" id="ARBA00022511"/>
    </source>
</evidence>
<keyword evidence="8 19" id="KW-0812">Transmembrane</keyword>
<reference evidence="22 23" key="1">
    <citation type="journal article" date="2020" name="J. Virol.">
        <title>Characterization of a Novel Alphaherpesvirus Isolated from the Fruit Bat Pteropus lylei in Vietnam.</title>
        <authorList>
            <person name="Inagaki T."/>
            <person name="Yamada S."/>
            <person name="Fujii H."/>
            <person name="Yoshikawa T."/>
            <person name="Shibamura M."/>
            <person name="Harada S."/>
            <person name="Fukushi S."/>
            <person name="Le M.Q."/>
            <person name="Nguyen C.T."/>
            <person name="Nguyen T.T.T."/>
            <person name="Nguyen T.T."/>
            <person name="Nguyen T.T."/>
            <person name="Quach V.T."/>
            <person name="Thong V.D."/>
            <person name="Mori K."/>
            <person name="Sasaki M."/>
            <person name="Setiyono A."/>
            <person name="Handharyani E."/>
            <person name="Takeyama H."/>
            <person name="Hasebe F."/>
            <person name="Saijo M."/>
        </authorList>
    </citation>
    <scope>NUCLEOTIDE SEQUENCE [LARGE SCALE GENOMIC DNA]</scope>
</reference>
<keyword evidence="11" id="KW-1043">Host membrane</keyword>
<dbReference type="GO" id="GO:0055036">
    <property type="term" value="C:virion membrane"/>
    <property type="evidence" value="ECO:0007669"/>
    <property type="project" value="UniProtKB-SubCell"/>
</dbReference>
<evidence type="ECO:0000256" key="2">
    <source>
        <dbReference type="ARBA" id="ARBA00004315"/>
    </source>
</evidence>
<evidence type="ECO:0000256" key="17">
    <source>
        <dbReference type="ARBA" id="ARBA00025134"/>
    </source>
</evidence>
<dbReference type="Proteomes" id="UP001143588">
    <property type="component" value="Segment"/>
</dbReference>
<evidence type="ECO:0000256" key="1">
    <source>
        <dbReference type="ARBA" id="ARBA00004136"/>
    </source>
</evidence>
<evidence type="ECO:0000313" key="23">
    <source>
        <dbReference type="Proteomes" id="UP001143588"/>
    </source>
</evidence>
<evidence type="ECO:0000256" key="18">
    <source>
        <dbReference type="SAM" id="MobiDB-lite"/>
    </source>
</evidence>
<evidence type="ECO:0000256" key="3">
    <source>
        <dbReference type="ARBA" id="ARBA00004402"/>
    </source>
</evidence>
<protein>
    <recommendedName>
        <fullName evidence="6">Envelope glycoprotein E</fullName>
    </recommendedName>
</protein>
<evidence type="ECO:0000256" key="14">
    <source>
        <dbReference type="ARBA" id="ARBA00023081"/>
    </source>
</evidence>
<dbReference type="KEGG" id="vg:80540257"/>
<dbReference type="GeneID" id="80540257"/>
<feature type="region of interest" description="Disordered" evidence="18">
    <location>
        <begin position="496"/>
        <end position="555"/>
    </location>
</feature>
<sequence>MVCWVAFFAILNIGWSLGGQAPAATEWKTAFVGDNVTLFAPMAIPPPGPQAPIAKKLLWGYADTSFCGSVRPTWVAFRPPRRVKVAVIEPDCMDRPRVIAVQYIGSGGKSNSIPISPTDPRIALSDQSLLLFNVQQKDSGLYTLSGMTMPGGQSWQQDVFLDVRNPSPTPQDLPLLDDDSIELPPPDFSGMPITPPVVPDPQGPPNASTFQAVPSVSPVDDVHHVHGVSVSISTPNTILFDVGQTFNTEVAIHVVAHDDQPYSMDILWVQYPVPPTCMRMQIFESCLYHPRLPECIEPADATCSITTWTHYLGTHRYTGCSRKATPPNCPSESMLDRGSGVTWHGLSTNLHFANATTATNGVYLCVVYINSHVAAWAYITITTADKFVPVHVETQLPLQRSPSPPSFPNYPRPKTTSTPKQFHPLLLVLGLAIALSVVCLLTWGCVICWRARAWRAVKRRNPQGPTYIRVADHELYADFSSDSEVEFDESFRLGRLDEATSPRGGSGFEILSPSSSSVYPQNERSQGRRSFSTFKPHGPSGYSHLPSSDSSRAQW</sequence>
<feature type="domain" description="Envelope glycoprotein E N-terminal" evidence="21">
    <location>
        <begin position="54"/>
        <end position="149"/>
    </location>
</feature>
<dbReference type="InterPro" id="IPR003404">
    <property type="entry name" value="Herpes_glycopE_Fc"/>
</dbReference>
<keyword evidence="15 19" id="KW-0472">Membrane</keyword>
<dbReference type="GO" id="GO:0044156">
    <property type="term" value="C:host cell junction"/>
    <property type="evidence" value="ECO:0007669"/>
    <property type="project" value="UniProtKB-SubCell"/>
</dbReference>
<dbReference type="GO" id="GO:0044177">
    <property type="term" value="C:host cell Golgi apparatus"/>
    <property type="evidence" value="ECO:0007669"/>
    <property type="project" value="UniProtKB-SubCell"/>
</dbReference>
<feature type="transmembrane region" description="Helical" evidence="19">
    <location>
        <begin position="425"/>
        <end position="449"/>
    </location>
</feature>
<dbReference type="Pfam" id="PF20418">
    <property type="entry name" value="Herpes_gE_N"/>
    <property type="match status" value="1"/>
</dbReference>
<dbReference type="InterPro" id="IPR046463">
    <property type="entry name" value="Herpes_gE_N"/>
</dbReference>
<evidence type="ECO:0000256" key="13">
    <source>
        <dbReference type="ARBA" id="ARBA00022989"/>
    </source>
</evidence>
<keyword evidence="9" id="KW-1040">Host Golgi apparatus</keyword>
<dbReference type="Pfam" id="PF02480">
    <property type="entry name" value="Herpes_gE"/>
    <property type="match status" value="1"/>
</dbReference>
<evidence type="ECO:0000256" key="8">
    <source>
        <dbReference type="ARBA" id="ARBA00022692"/>
    </source>
</evidence>
<keyword evidence="14" id="KW-1031">Host cell junction</keyword>
<comment type="similarity">
    <text evidence="5">Belongs to the alphaherpesvirinae glycoprotein E family.</text>
</comment>
<proteinExistence type="inferred from homology"/>
<dbReference type="InterPro" id="IPR036179">
    <property type="entry name" value="Ig-like_dom_sf"/>
</dbReference>
<evidence type="ECO:0000256" key="4">
    <source>
        <dbReference type="ARBA" id="ARBA00004563"/>
    </source>
</evidence>
<evidence type="ECO:0000259" key="21">
    <source>
        <dbReference type="Pfam" id="PF20418"/>
    </source>
</evidence>
<keyword evidence="7" id="KW-1032">Host cell membrane</keyword>
<keyword evidence="10" id="KW-0946">Virion</keyword>
<evidence type="ECO:0000256" key="12">
    <source>
        <dbReference type="ARBA" id="ARBA00022879"/>
    </source>
</evidence>
<feature type="compositionally biased region" description="Polar residues" evidence="18">
    <location>
        <begin position="545"/>
        <end position="555"/>
    </location>
</feature>